<proteinExistence type="predicted"/>
<gene>
    <name evidence="2" type="ORF">COCCADRAFT_37073</name>
</gene>
<dbReference type="EMBL" id="KI964618">
    <property type="protein sequence ID" value="EUC33044.1"/>
    <property type="molecule type" value="Genomic_DNA"/>
</dbReference>
<evidence type="ECO:0000313" key="2">
    <source>
        <dbReference type="EMBL" id="EUC33044.1"/>
    </source>
</evidence>
<keyword evidence="3" id="KW-1185">Reference proteome</keyword>
<evidence type="ECO:0000256" key="1">
    <source>
        <dbReference type="SAM" id="MobiDB-lite"/>
    </source>
</evidence>
<accession>W6YBZ6</accession>
<reference evidence="2 3" key="1">
    <citation type="journal article" date="2013" name="PLoS Genet.">
        <title>Comparative genome structure, secondary metabolite, and effector coding capacity across Cochliobolus pathogens.</title>
        <authorList>
            <person name="Condon B.J."/>
            <person name="Leng Y."/>
            <person name="Wu D."/>
            <person name="Bushley K.E."/>
            <person name="Ohm R.A."/>
            <person name="Otillar R."/>
            <person name="Martin J."/>
            <person name="Schackwitz W."/>
            <person name="Grimwood J."/>
            <person name="MohdZainudin N."/>
            <person name="Xue C."/>
            <person name="Wang R."/>
            <person name="Manning V.A."/>
            <person name="Dhillon B."/>
            <person name="Tu Z.J."/>
            <person name="Steffenson B.J."/>
            <person name="Salamov A."/>
            <person name="Sun H."/>
            <person name="Lowry S."/>
            <person name="LaButti K."/>
            <person name="Han J."/>
            <person name="Copeland A."/>
            <person name="Lindquist E."/>
            <person name="Barry K."/>
            <person name="Schmutz J."/>
            <person name="Baker S.E."/>
            <person name="Ciuffetti L.M."/>
            <person name="Grigoriev I.V."/>
            <person name="Zhong S."/>
            <person name="Turgeon B.G."/>
        </authorList>
    </citation>
    <scope>NUCLEOTIDE SEQUENCE [LARGE SCALE GENOMIC DNA]</scope>
    <source>
        <strain evidence="2 3">26-R-13</strain>
    </source>
</reference>
<dbReference type="HOGENOM" id="CLU_1722043_0_0_1"/>
<name>W6YBZ6_COCC2</name>
<dbReference type="OrthoDB" id="10496503at2759"/>
<evidence type="ECO:0000313" key="3">
    <source>
        <dbReference type="Proteomes" id="UP000053841"/>
    </source>
</evidence>
<dbReference type="KEGG" id="bze:COCCADRAFT_37073"/>
<dbReference type="Proteomes" id="UP000053841">
    <property type="component" value="Unassembled WGS sequence"/>
</dbReference>
<dbReference type="GeneID" id="19148431"/>
<organism evidence="2 3">
    <name type="scientific">Cochliobolus carbonum (strain 26-R-13)</name>
    <name type="common">Maize leaf spot fungus</name>
    <name type="synonym">Bipolaris zeicola</name>
    <dbReference type="NCBI Taxonomy" id="930089"/>
    <lineage>
        <taxon>Eukaryota</taxon>
        <taxon>Fungi</taxon>
        <taxon>Dikarya</taxon>
        <taxon>Ascomycota</taxon>
        <taxon>Pezizomycotina</taxon>
        <taxon>Dothideomycetes</taxon>
        <taxon>Pleosporomycetidae</taxon>
        <taxon>Pleosporales</taxon>
        <taxon>Pleosporineae</taxon>
        <taxon>Pleosporaceae</taxon>
        <taxon>Bipolaris</taxon>
    </lineage>
</organism>
<dbReference type="RefSeq" id="XP_007712632.1">
    <property type="nucleotide sequence ID" value="XM_007714442.1"/>
</dbReference>
<feature type="compositionally biased region" description="Low complexity" evidence="1">
    <location>
        <begin position="101"/>
        <end position="117"/>
    </location>
</feature>
<feature type="region of interest" description="Disordered" evidence="1">
    <location>
        <begin position="98"/>
        <end position="117"/>
    </location>
</feature>
<protein>
    <submittedName>
        <fullName evidence="2">Uncharacterized protein</fullName>
    </submittedName>
</protein>
<sequence>MGFDDAVQQEQEYRLPSPTPMPAPALNALCEDAMAKPEFQFALQRGGPCVCAPVAVLPVGGCSNVRCSVLFCSVALCRAVSWRISACMCGVGGTEKTPARHNTTPHHTTLHNTTPHNTISAPPPELHPVLHRVASHPSPCPTSRCASTGSWF</sequence>
<dbReference type="AlphaFoldDB" id="W6YBZ6"/>